<name>A0A926WND4_9NOST</name>
<reference evidence="3" key="1">
    <citation type="journal article" date="2020" name="ISME J.">
        <title>Comparative genomics reveals insights into cyanobacterial evolution and habitat adaptation.</title>
        <authorList>
            <person name="Chen M.Y."/>
            <person name="Teng W.K."/>
            <person name="Zhao L."/>
            <person name="Hu C.X."/>
            <person name="Zhou Y.K."/>
            <person name="Han B.P."/>
            <person name="Song L.R."/>
            <person name="Shu W.S."/>
        </authorList>
    </citation>
    <scope>NUCLEOTIDE SEQUENCE [LARGE SCALE GENOMIC DNA]</scope>
    <source>
        <strain evidence="3">FACHB-251</strain>
    </source>
</reference>
<dbReference type="AlphaFoldDB" id="A0A926WND4"/>
<dbReference type="Proteomes" id="UP000662185">
    <property type="component" value="Unassembled WGS sequence"/>
</dbReference>
<dbReference type="Pfam" id="PF05419">
    <property type="entry name" value="GUN4"/>
    <property type="match status" value="1"/>
</dbReference>
<dbReference type="InterPro" id="IPR037215">
    <property type="entry name" value="GUN4-like_sf"/>
</dbReference>
<comment type="caution">
    <text evidence="2">The sequence shown here is derived from an EMBL/GenBank/DDBJ whole genome shotgun (WGS) entry which is preliminary data.</text>
</comment>
<dbReference type="Gene3D" id="1.10.10.1770">
    <property type="entry name" value="Gun4-like"/>
    <property type="match status" value="1"/>
</dbReference>
<proteinExistence type="predicted"/>
<feature type="domain" description="GUN4-like" evidence="1">
    <location>
        <begin position="11"/>
        <end position="135"/>
    </location>
</feature>
<protein>
    <submittedName>
        <fullName evidence="2">GUN4 domain-containing protein</fullName>
    </submittedName>
</protein>
<dbReference type="PANTHER" id="PTHR34800:SF1">
    <property type="entry name" value="TETRAPYRROLE-BINDING PROTEIN, CHLOROPLASTIC"/>
    <property type="match status" value="1"/>
</dbReference>
<dbReference type="GO" id="GO:0030288">
    <property type="term" value="C:outer membrane-bounded periplasmic space"/>
    <property type="evidence" value="ECO:0007669"/>
    <property type="project" value="TreeGrafter"/>
</dbReference>
<evidence type="ECO:0000259" key="1">
    <source>
        <dbReference type="Pfam" id="PF05419"/>
    </source>
</evidence>
<evidence type="ECO:0000313" key="2">
    <source>
        <dbReference type="EMBL" id="MBD2296954.1"/>
    </source>
</evidence>
<dbReference type="CDD" id="cd16383">
    <property type="entry name" value="GUN4"/>
    <property type="match status" value="1"/>
</dbReference>
<sequence length="165" mass="19107">MNTNKLVLAADVDAQKLDTLLAAGNWKEADYETARIILKIAKREKEGVLGLEDIKNFPIEILLMIDQLWVKYSNGHFGFSIQRQIYQSLGGTQKDYQKTWQAFCEQIGWRQAGKWLNYKDIDCNLTAPKAHLPSRAWGCIVAWWWVVQWNEAILARIYLLSHPDL</sequence>
<dbReference type="Gene3D" id="1.25.40.620">
    <property type="match status" value="1"/>
</dbReference>
<dbReference type="SUPFAM" id="SSF140869">
    <property type="entry name" value="GUN4-like"/>
    <property type="match status" value="1"/>
</dbReference>
<organism evidence="2 3">
    <name type="scientific">Anabaena sphaerica FACHB-251</name>
    <dbReference type="NCBI Taxonomy" id="2692883"/>
    <lineage>
        <taxon>Bacteria</taxon>
        <taxon>Bacillati</taxon>
        <taxon>Cyanobacteriota</taxon>
        <taxon>Cyanophyceae</taxon>
        <taxon>Nostocales</taxon>
        <taxon>Nostocaceae</taxon>
        <taxon>Anabaena</taxon>
    </lineage>
</organism>
<dbReference type="GO" id="GO:0046906">
    <property type="term" value="F:tetrapyrrole binding"/>
    <property type="evidence" value="ECO:0007669"/>
    <property type="project" value="TreeGrafter"/>
</dbReference>
<evidence type="ECO:0000313" key="3">
    <source>
        <dbReference type="Proteomes" id="UP000662185"/>
    </source>
</evidence>
<dbReference type="InterPro" id="IPR008629">
    <property type="entry name" value="GUN4-like"/>
</dbReference>
<dbReference type="EMBL" id="JACJQU010000038">
    <property type="protein sequence ID" value="MBD2296954.1"/>
    <property type="molecule type" value="Genomic_DNA"/>
</dbReference>
<dbReference type="PANTHER" id="PTHR34800">
    <property type="entry name" value="TETRAPYRROLE-BINDING PROTEIN, CHLOROPLASTIC"/>
    <property type="match status" value="1"/>
</dbReference>
<dbReference type="RefSeq" id="WP_190565071.1">
    <property type="nucleotide sequence ID" value="NZ_JACJQU010000038.1"/>
</dbReference>
<gene>
    <name evidence="2" type="ORF">H6G06_26635</name>
</gene>
<accession>A0A926WND4</accession>
<keyword evidence="3" id="KW-1185">Reference proteome</keyword>